<dbReference type="STRING" id="1193682.BJP25_22380"/>
<dbReference type="PANTHER" id="PTHR33371">
    <property type="entry name" value="INTERMEMBRANE PHOSPHOLIPID TRANSPORT SYSTEM BINDING PROTEIN MLAD-RELATED"/>
    <property type="match status" value="1"/>
</dbReference>
<evidence type="ECO:0000313" key="6">
    <source>
        <dbReference type="Proteomes" id="UP000186040"/>
    </source>
</evidence>
<organism evidence="5 6">
    <name type="scientific">Actinokineospora bangkokensis</name>
    <dbReference type="NCBI Taxonomy" id="1193682"/>
    <lineage>
        <taxon>Bacteria</taxon>
        <taxon>Bacillati</taxon>
        <taxon>Actinomycetota</taxon>
        <taxon>Actinomycetes</taxon>
        <taxon>Pseudonocardiales</taxon>
        <taxon>Pseudonocardiaceae</taxon>
        <taxon>Actinokineospora</taxon>
    </lineage>
</organism>
<dbReference type="AlphaFoldDB" id="A0A1Q9LJ84"/>
<name>A0A1Q9LJ84_9PSEU</name>
<protein>
    <submittedName>
        <fullName evidence="5">ABC transporter substrate-binding protein</fullName>
    </submittedName>
</protein>
<dbReference type="PANTHER" id="PTHR33371:SF19">
    <property type="entry name" value="MCE-FAMILY PROTEIN MCE4A"/>
    <property type="match status" value="1"/>
</dbReference>
<keyword evidence="6" id="KW-1185">Reference proteome</keyword>
<dbReference type="InterPro" id="IPR005693">
    <property type="entry name" value="Mce"/>
</dbReference>
<dbReference type="EMBL" id="MKQR01000017">
    <property type="protein sequence ID" value="OLR92098.1"/>
    <property type="molecule type" value="Genomic_DNA"/>
</dbReference>
<evidence type="ECO:0000259" key="3">
    <source>
        <dbReference type="Pfam" id="PF02470"/>
    </source>
</evidence>
<keyword evidence="2" id="KW-1133">Transmembrane helix</keyword>
<dbReference type="GO" id="GO:0051701">
    <property type="term" value="P:biological process involved in interaction with host"/>
    <property type="evidence" value="ECO:0007669"/>
    <property type="project" value="TreeGrafter"/>
</dbReference>
<keyword evidence="2" id="KW-0472">Membrane</keyword>
<dbReference type="InterPro" id="IPR024516">
    <property type="entry name" value="Mce_C"/>
</dbReference>
<feature type="domain" description="Mce/MlaD" evidence="3">
    <location>
        <begin position="37"/>
        <end position="112"/>
    </location>
</feature>
<feature type="transmembrane region" description="Helical" evidence="2">
    <location>
        <begin position="12"/>
        <end position="29"/>
    </location>
</feature>
<gene>
    <name evidence="5" type="ORF">BJP25_22380</name>
</gene>
<dbReference type="OrthoDB" id="3460188at2"/>
<dbReference type="GO" id="GO:0005576">
    <property type="term" value="C:extracellular region"/>
    <property type="evidence" value="ECO:0007669"/>
    <property type="project" value="TreeGrafter"/>
</dbReference>
<feature type="region of interest" description="Disordered" evidence="1">
    <location>
        <begin position="352"/>
        <end position="371"/>
    </location>
</feature>
<evidence type="ECO:0000313" key="5">
    <source>
        <dbReference type="EMBL" id="OLR92098.1"/>
    </source>
</evidence>
<dbReference type="InterPro" id="IPR052336">
    <property type="entry name" value="MlaD_Phospholipid_Transporter"/>
</dbReference>
<evidence type="ECO:0000256" key="2">
    <source>
        <dbReference type="SAM" id="Phobius"/>
    </source>
</evidence>
<comment type="caution">
    <text evidence="5">The sequence shown here is derived from an EMBL/GenBank/DDBJ whole genome shotgun (WGS) entry which is preliminary data.</text>
</comment>
<reference evidence="5 6" key="1">
    <citation type="submission" date="2016-10" db="EMBL/GenBank/DDBJ databases">
        <title>The Draft Genome Sequence of Actinokineospora bangkokensis 44EHWT reveals the biosynthetic pathway of antifungal compounds Thailandins with unusual extender unit butylmalonyl-CoA.</title>
        <authorList>
            <person name="Greule A."/>
            <person name="Intra B."/>
            <person name="Flemming S."/>
            <person name="Rommel M.G."/>
            <person name="Panbangred W."/>
            <person name="Bechthold A."/>
        </authorList>
    </citation>
    <scope>NUCLEOTIDE SEQUENCE [LARGE SCALE GENOMIC DNA]</scope>
    <source>
        <strain evidence="5 6">44EHW</strain>
    </source>
</reference>
<dbReference type="RefSeq" id="WP_075975984.1">
    <property type="nucleotide sequence ID" value="NZ_MKQR01000017.1"/>
</dbReference>
<evidence type="ECO:0000256" key="1">
    <source>
        <dbReference type="SAM" id="MobiDB-lite"/>
    </source>
</evidence>
<feature type="domain" description="Mammalian cell entry C-terminal" evidence="4">
    <location>
        <begin position="119"/>
        <end position="339"/>
    </location>
</feature>
<proteinExistence type="predicted"/>
<dbReference type="Pfam" id="PF02470">
    <property type="entry name" value="MlaD"/>
    <property type="match status" value="1"/>
</dbReference>
<dbReference type="Proteomes" id="UP000186040">
    <property type="component" value="Unassembled WGS sequence"/>
</dbReference>
<keyword evidence="2" id="KW-0812">Transmembrane</keyword>
<accession>A0A1Q9LJ84</accession>
<feature type="compositionally biased region" description="Low complexity" evidence="1">
    <location>
        <begin position="355"/>
        <end position="369"/>
    </location>
</feature>
<sequence length="421" mass="44845">MSTRLRKQTMGLVFIVIIGLLMWLAIAIYDKQFVSSTRVTLQADRVGNQLKENADVKVRGVVVGTVRGVDTDGDGVSVTLALDPDKLRMLPSNVTARLLPKTLFGQRYVALQLPEDADRPLREGDTIKQDTSVESVELEKALRDLLPVLQAVQPQKLNSTLGALSQALEGRGKSLGETLVLLNSYLDQLNPKMPEIQNDITKFADTLGVYEKAAPDIIDALDGLTTTTKTIAEQKDQVAALFSSLTTASDNLANFVGGNRKTIIDLSENSRPTLELLARYSPEYPCLAQAVVNLKPRVEKALGVGTNEPGMHVNLVVKESRGAYVPGRDRPTFGAGGGPRCYTGGLAGGATPAVATDQGQTTAGTDGTGSADLGEVNSVAESQFINHLIAPTTDDLTAADLPDWSSVLVGPILRGAEVNLS</sequence>
<dbReference type="Pfam" id="PF11887">
    <property type="entry name" value="Mce4_CUP1"/>
    <property type="match status" value="1"/>
</dbReference>
<evidence type="ECO:0000259" key="4">
    <source>
        <dbReference type="Pfam" id="PF11887"/>
    </source>
</evidence>
<dbReference type="NCBIfam" id="TIGR00996">
    <property type="entry name" value="Mtu_fam_mce"/>
    <property type="match status" value="1"/>
</dbReference>
<dbReference type="InterPro" id="IPR003399">
    <property type="entry name" value="Mce/MlaD"/>
</dbReference>